<gene>
    <name evidence="1" type="ORF">Xmlh_13075</name>
</gene>
<sequence length="99" mass="10429">MDMSHGFIPQALDAAVSALDALASGEGVRHDDLIAGAIAIEMLAAQAGQPHHRRTGMDAAVRGLRILATRASVSGSHHGRRAAVSFAAIVRDVRRVFIH</sequence>
<proteinExistence type="predicted"/>
<evidence type="ECO:0000313" key="2">
    <source>
        <dbReference type="Proteomes" id="UP000190559"/>
    </source>
</evidence>
<accession>A0A1T1NZ58</accession>
<protein>
    <submittedName>
        <fullName evidence="1">Uncharacterized protein</fullName>
    </submittedName>
</protein>
<dbReference type="Proteomes" id="UP000190559">
    <property type="component" value="Unassembled WGS sequence"/>
</dbReference>
<reference evidence="1 2" key="1">
    <citation type="submission" date="2015-12" db="EMBL/GenBank/DDBJ databases">
        <authorList>
            <person name="Shamseldin A."/>
            <person name="Moawad H."/>
            <person name="Abd El-Rahim W.M."/>
            <person name="Sadowsky M.J."/>
        </authorList>
    </citation>
    <scope>NUCLEOTIDE SEQUENCE [LARGE SCALE GENOMIC DNA]</scope>
    <source>
        <strain evidence="1 2">LMG9050</strain>
    </source>
</reference>
<dbReference type="AlphaFoldDB" id="A0A1T1NZ58"/>
<dbReference type="EMBL" id="LOJW01000028">
    <property type="protein sequence ID" value="OOW68669.1"/>
    <property type="molecule type" value="Genomic_DNA"/>
</dbReference>
<comment type="caution">
    <text evidence="1">The sequence shown here is derived from an EMBL/GenBank/DDBJ whole genome shotgun (WGS) entry which is preliminary data.</text>
</comment>
<evidence type="ECO:0000313" key="1">
    <source>
        <dbReference type="EMBL" id="OOW68669.1"/>
    </source>
</evidence>
<organism evidence="1 2">
    <name type="scientific">Xanthomonas axonopodis pv. melhusii</name>
    <dbReference type="NCBI Taxonomy" id="487834"/>
    <lineage>
        <taxon>Bacteria</taxon>
        <taxon>Pseudomonadati</taxon>
        <taxon>Pseudomonadota</taxon>
        <taxon>Gammaproteobacteria</taxon>
        <taxon>Lysobacterales</taxon>
        <taxon>Lysobacteraceae</taxon>
        <taxon>Xanthomonas</taxon>
    </lineage>
</organism>
<name>A0A1T1NZ58_9XANT</name>